<dbReference type="Proteomes" id="UP000326396">
    <property type="component" value="Linkage Group LG3"/>
</dbReference>
<sequence length="169" mass="18559">MNSRGLNLWVKFNRDSWVKMIRGMMKLQIMKEARGVGAGGASVILVETLRKKGRTKEADCGCHHHELGFWRTKEKGLHRRSWVGKRGRRRCGGRCDGGGDPRVLRTKEKEDEGSGGGGSGRRCDSGGRRRRKTEAAAVEAAAGLGLCGLPRIMSELLKGLPYSEVELGL</sequence>
<feature type="compositionally biased region" description="Basic and acidic residues" evidence="1">
    <location>
        <begin position="97"/>
        <end position="112"/>
    </location>
</feature>
<comment type="caution">
    <text evidence="2">The sequence shown here is derived from an EMBL/GenBank/DDBJ whole genome shotgun (WGS) entry which is preliminary data.</text>
</comment>
<protein>
    <submittedName>
        <fullName evidence="2">Uncharacterized protein</fullName>
    </submittedName>
</protein>
<proteinExistence type="predicted"/>
<organism evidence="2 3">
    <name type="scientific">Mikania micrantha</name>
    <name type="common">bitter vine</name>
    <dbReference type="NCBI Taxonomy" id="192012"/>
    <lineage>
        <taxon>Eukaryota</taxon>
        <taxon>Viridiplantae</taxon>
        <taxon>Streptophyta</taxon>
        <taxon>Embryophyta</taxon>
        <taxon>Tracheophyta</taxon>
        <taxon>Spermatophyta</taxon>
        <taxon>Magnoliopsida</taxon>
        <taxon>eudicotyledons</taxon>
        <taxon>Gunneridae</taxon>
        <taxon>Pentapetalae</taxon>
        <taxon>asterids</taxon>
        <taxon>campanulids</taxon>
        <taxon>Asterales</taxon>
        <taxon>Asteraceae</taxon>
        <taxon>Asteroideae</taxon>
        <taxon>Heliantheae alliance</taxon>
        <taxon>Eupatorieae</taxon>
        <taxon>Mikania</taxon>
    </lineage>
</organism>
<accession>A0A5N6N1X9</accession>
<evidence type="ECO:0000313" key="2">
    <source>
        <dbReference type="EMBL" id="KAD4384299.1"/>
    </source>
</evidence>
<evidence type="ECO:0000256" key="1">
    <source>
        <dbReference type="SAM" id="MobiDB-lite"/>
    </source>
</evidence>
<dbReference type="AlphaFoldDB" id="A0A5N6N1X9"/>
<evidence type="ECO:0000313" key="3">
    <source>
        <dbReference type="Proteomes" id="UP000326396"/>
    </source>
</evidence>
<keyword evidence="3" id="KW-1185">Reference proteome</keyword>
<dbReference type="EMBL" id="SZYD01000013">
    <property type="protein sequence ID" value="KAD4384299.1"/>
    <property type="molecule type" value="Genomic_DNA"/>
</dbReference>
<name>A0A5N6N1X9_9ASTR</name>
<feature type="region of interest" description="Disordered" evidence="1">
    <location>
        <begin position="93"/>
        <end position="132"/>
    </location>
</feature>
<reference evidence="2 3" key="1">
    <citation type="submission" date="2019-05" db="EMBL/GenBank/DDBJ databases">
        <title>Mikania micrantha, genome provides insights into the molecular mechanism of rapid growth.</title>
        <authorList>
            <person name="Liu B."/>
        </authorList>
    </citation>
    <scope>NUCLEOTIDE SEQUENCE [LARGE SCALE GENOMIC DNA]</scope>
    <source>
        <strain evidence="2">NLD-2019</strain>
        <tissue evidence="2">Leaf</tissue>
    </source>
</reference>
<gene>
    <name evidence="2" type="ORF">E3N88_24467</name>
</gene>